<organism evidence="1 2">
    <name type="scientific">Argiope bruennichi</name>
    <name type="common">Wasp spider</name>
    <name type="synonym">Aranea bruennichi</name>
    <dbReference type="NCBI Taxonomy" id="94029"/>
    <lineage>
        <taxon>Eukaryota</taxon>
        <taxon>Metazoa</taxon>
        <taxon>Ecdysozoa</taxon>
        <taxon>Arthropoda</taxon>
        <taxon>Chelicerata</taxon>
        <taxon>Arachnida</taxon>
        <taxon>Araneae</taxon>
        <taxon>Araneomorphae</taxon>
        <taxon>Entelegynae</taxon>
        <taxon>Araneoidea</taxon>
        <taxon>Araneidae</taxon>
        <taxon>Argiope</taxon>
    </lineage>
</organism>
<sequence>MNSASPLVDTKTVQYTKLAYRKACSWCVLWNSQTTLKPVGYSGTHRQSRYQLGTVELSDNLDASWVQRNSQTTWIPVGYNGTLRRPGYQLGTTELSDDLDTSWAQRNSQTTCIPVGYNGTLRRPGYQLGTTELSDDLDTSWVQRKLSDDLDTSWVQRNSQTTWIPVRYNGTLRRPGYQLGTTELSDDLDTS</sequence>
<keyword evidence="2" id="KW-1185">Reference proteome</keyword>
<name>A0A8T0F961_ARGBR</name>
<reference evidence="1" key="2">
    <citation type="submission" date="2020-06" db="EMBL/GenBank/DDBJ databases">
        <authorList>
            <person name="Sheffer M."/>
        </authorList>
    </citation>
    <scope>NUCLEOTIDE SEQUENCE</scope>
</reference>
<dbReference type="AlphaFoldDB" id="A0A8T0F961"/>
<evidence type="ECO:0000313" key="2">
    <source>
        <dbReference type="Proteomes" id="UP000807504"/>
    </source>
</evidence>
<dbReference type="Proteomes" id="UP000807504">
    <property type="component" value="Unassembled WGS sequence"/>
</dbReference>
<accession>A0A8T0F961</accession>
<comment type="caution">
    <text evidence="1">The sequence shown here is derived from an EMBL/GenBank/DDBJ whole genome shotgun (WGS) entry which is preliminary data.</text>
</comment>
<proteinExistence type="predicted"/>
<protein>
    <submittedName>
        <fullName evidence="1">Uncharacterized protein</fullName>
    </submittedName>
</protein>
<gene>
    <name evidence="1" type="ORF">HNY73_009022</name>
</gene>
<dbReference type="EMBL" id="JABXBU010000015">
    <property type="protein sequence ID" value="KAF8787421.1"/>
    <property type="molecule type" value="Genomic_DNA"/>
</dbReference>
<reference evidence="1" key="1">
    <citation type="journal article" date="2020" name="bioRxiv">
        <title>Chromosome-level reference genome of the European wasp spider Argiope bruennichi: a resource for studies on range expansion and evolutionary adaptation.</title>
        <authorList>
            <person name="Sheffer M.M."/>
            <person name="Hoppe A."/>
            <person name="Krehenwinkel H."/>
            <person name="Uhl G."/>
            <person name="Kuss A.W."/>
            <person name="Jensen L."/>
            <person name="Jensen C."/>
            <person name="Gillespie R.G."/>
            <person name="Hoff K.J."/>
            <person name="Prost S."/>
        </authorList>
    </citation>
    <scope>NUCLEOTIDE SEQUENCE</scope>
</reference>
<evidence type="ECO:0000313" key="1">
    <source>
        <dbReference type="EMBL" id="KAF8787421.1"/>
    </source>
</evidence>